<sequence length="319" mass="37721">MKKYLLLLLLFPSLISAQDFTMVDNVTRSAYKNEKSVISLAERIDYDFKTDVEKVRAVYTWITYNITYRKEYSRFLKEPEFLVYFSEEHLKYIQKQKEEKKIANTFNKRAGVCEGFSLLFKKLCDLLKIENELVLGYTKPSVDYVGILATRKNHVWNAVKVQDKWIMIDATFGAGVISNGLWLRKFNPNYFDVSLNLLNRTHFPSAIKWRNFQKQKTLKDFCNDPMMRDAFFKHRIKIEEPKKGVITLKKKGDIKFKIKGVKNKQSISYAFTNEGIFRKPKVKVKKGYSDYYLQRPRQDTALHIYIDNELALEYKVKLD</sequence>
<feature type="signal peptide" evidence="1">
    <location>
        <begin position="1"/>
        <end position="17"/>
    </location>
</feature>
<dbReference type="GO" id="GO:0005737">
    <property type="term" value="C:cytoplasm"/>
    <property type="evidence" value="ECO:0007669"/>
    <property type="project" value="TreeGrafter"/>
</dbReference>
<proteinExistence type="predicted"/>
<dbReference type="Proteomes" id="UP000215214">
    <property type="component" value="Chromosome TJEJU"/>
</dbReference>
<feature type="domain" description="Transglutaminase-like" evidence="2">
    <location>
        <begin position="105"/>
        <end position="172"/>
    </location>
</feature>
<feature type="chain" id="PRO_5012104897" evidence="1">
    <location>
        <begin position="18"/>
        <end position="319"/>
    </location>
</feature>
<protein>
    <submittedName>
        <fullName evidence="3">Putative Transglutaminase</fullName>
    </submittedName>
</protein>
<dbReference type="OrthoDB" id="9788327at2"/>
<dbReference type="InterPro" id="IPR052557">
    <property type="entry name" value="CAP/Cytokinesis_protein"/>
</dbReference>
<evidence type="ECO:0000313" key="4">
    <source>
        <dbReference type="Proteomes" id="UP000215214"/>
    </source>
</evidence>
<keyword evidence="1" id="KW-0732">Signal</keyword>
<keyword evidence="4" id="KW-1185">Reference proteome</keyword>
<dbReference type="InterPro" id="IPR038765">
    <property type="entry name" value="Papain-like_cys_pep_sf"/>
</dbReference>
<dbReference type="KEGG" id="tje:TJEJU_3052"/>
<dbReference type="EMBL" id="LT899436">
    <property type="protein sequence ID" value="SNR16710.1"/>
    <property type="molecule type" value="Genomic_DNA"/>
</dbReference>
<dbReference type="SMART" id="SM00460">
    <property type="entry name" value="TGc"/>
    <property type="match status" value="1"/>
</dbReference>
<dbReference type="Pfam" id="PF01841">
    <property type="entry name" value="Transglut_core"/>
    <property type="match status" value="1"/>
</dbReference>
<reference evidence="3 4" key="1">
    <citation type="submission" date="2017-07" db="EMBL/GenBank/DDBJ databases">
        <authorList>
            <person name="Sun Z.S."/>
            <person name="Albrecht U."/>
            <person name="Echele G."/>
            <person name="Lee C.C."/>
        </authorList>
    </citation>
    <scope>NUCLEOTIDE SEQUENCE [LARGE SCALE GENOMIC DNA]</scope>
    <source>
        <strain evidence="4">type strain: KCTC 22618</strain>
    </source>
</reference>
<accession>A0A238UE77</accession>
<dbReference type="PANTHER" id="PTHR46333">
    <property type="entry name" value="CYTOKINESIS PROTEIN 3"/>
    <property type="match status" value="1"/>
</dbReference>
<dbReference type="InterPro" id="IPR002931">
    <property type="entry name" value="Transglutaminase-like"/>
</dbReference>
<dbReference type="Gene3D" id="3.10.620.30">
    <property type="match status" value="1"/>
</dbReference>
<evidence type="ECO:0000259" key="2">
    <source>
        <dbReference type="SMART" id="SM00460"/>
    </source>
</evidence>
<dbReference type="PANTHER" id="PTHR46333:SF2">
    <property type="entry name" value="CYTOKINESIS PROTEIN 3"/>
    <property type="match status" value="1"/>
</dbReference>
<dbReference type="SUPFAM" id="SSF54001">
    <property type="entry name" value="Cysteine proteinases"/>
    <property type="match status" value="1"/>
</dbReference>
<organism evidence="3 4">
    <name type="scientific">Tenacibaculum jejuense</name>
    <dbReference type="NCBI Taxonomy" id="584609"/>
    <lineage>
        <taxon>Bacteria</taxon>
        <taxon>Pseudomonadati</taxon>
        <taxon>Bacteroidota</taxon>
        <taxon>Flavobacteriia</taxon>
        <taxon>Flavobacteriales</taxon>
        <taxon>Flavobacteriaceae</taxon>
        <taxon>Tenacibaculum</taxon>
    </lineage>
</organism>
<evidence type="ECO:0000256" key="1">
    <source>
        <dbReference type="SAM" id="SignalP"/>
    </source>
</evidence>
<evidence type="ECO:0000313" key="3">
    <source>
        <dbReference type="EMBL" id="SNR16710.1"/>
    </source>
</evidence>
<dbReference type="AlphaFoldDB" id="A0A238UE77"/>
<dbReference type="RefSeq" id="WP_157730242.1">
    <property type="nucleotide sequence ID" value="NZ_LT899436.1"/>
</dbReference>
<name>A0A238UE77_9FLAO</name>
<gene>
    <name evidence="3" type="ORF">TJEJU_3052</name>
</gene>